<dbReference type="Pfam" id="PF03283">
    <property type="entry name" value="PAE"/>
    <property type="match status" value="1"/>
</dbReference>
<dbReference type="RefSeq" id="WP_402872854.1">
    <property type="nucleotide sequence ID" value="NZ_JBIYSL010000001.1"/>
</dbReference>
<keyword evidence="2" id="KW-1185">Reference proteome</keyword>
<dbReference type="SUPFAM" id="SSF53474">
    <property type="entry name" value="alpha/beta-Hydrolases"/>
    <property type="match status" value="1"/>
</dbReference>
<dbReference type="GO" id="GO:0016787">
    <property type="term" value="F:hydrolase activity"/>
    <property type="evidence" value="ECO:0007669"/>
    <property type="project" value="UniProtKB-KW"/>
</dbReference>
<reference evidence="1 2" key="1">
    <citation type="submission" date="2024-11" db="EMBL/GenBank/DDBJ databases">
        <title>Identification and Characterization of a Novel Fosfomycin Bacillithiol Transferase FosB8 in Paenibacillus illinoisensis.</title>
        <authorList>
            <person name="Lu W."/>
        </authorList>
    </citation>
    <scope>NUCLEOTIDE SEQUENCE [LARGE SCALE GENOMIC DNA]</scope>
    <source>
        <strain evidence="1 2">WP77</strain>
    </source>
</reference>
<evidence type="ECO:0000313" key="1">
    <source>
        <dbReference type="EMBL" id="MFK0522013.1"/>
    </source>
</evidence>
<evidence type="ECO:0000313" key="2">
    <source>
        <dbReference type="Proteomes" id="UP001618531"/>
    </source>
</evidence>
<organism evidence="1 2">
    <name type="scientific">Paenibacillus illinoisensis</name>
    <dbReference type="NCBI Taxonomy" id="59845"/>
    <lineage>
        <taxon>Bacteria</taxon>
        <taxon>Bacillati</taxon>
        <taxon>Bacillota</taxon>
        <taxon>Bacilli</taxon>
        <taxon>Bacillales</taxon>
        <taxon>Paenibacillaceae</taxon>
        <taxon>Paenibacillus</taxon>
    </lineage>
</organism>
<dbReference type="EMBL" id="JBIYSL010000001">
    <property type="protein sequence ID" value="MFK0522013.1"/>
    <property type="molecule type" value="Genomic_DNA"/>
</dbReference>
<comment type="caution">
    <text evidence="1">The sequence shown here is derived from an EMBL/GenBank/DDBJ whole genome shotgun (WGS) entry which is preliminary data.</text>
</comment>
<protein>
    <submittedName>
        <fullName evidence="1">Pectin acetylesterase-family hydrolase</fullName>
    </submittedName>
</protein>
<dbReference type="PANTHER" id="PTHR21562:SF83">
    <property type="entry name" value="PECTIN ACETYLESTERASE 4"/>
    <property type="match status" value="1"/>
</dbReference>
<dbReference type="PANTHER" id="PTHR21562">
    <property type="entry name" value="NOTUM-RELATED"/>
    <property type="match status" value="1"/>
</dbReference>
<name>A0ABW8HQT1_9BACL</name>
<dbReference type="InterPro" id="IPR004963">
    <property type="entry name" value="PAE/NOTUM"/>
</dbReference>
<keyword evidence="1" id="KW-0378">Hydrolase</keyword>
<proteinExistence type="predicted"/>
<dbReference type="InterPro" id="IPR029058">
    <property type="entry name" value="AB_hydrolase_fold"/>
</dbReference>
<dbReference type="Proteomes" id="UP001618531">
    <property type="component" value="Unassembled WGS sequence"/>
</dbReference>
<gene>
    <name evidence="1" type="ORF">ACINKY_07335</name>
</gene>
<sequence>MTKSLEEWIKLAKERQAPVLDGEPEEGQWYRIPVLNAVCAGGSPYWGYLRKGTEPNLIVCFSGGGVSINEYTAARPNRLGVKGETFYSAEDTMPFNDLILDIGIFNDEPDNPFRNWSHIFVSYSTGDFHVGNGDYHYTSPDGSPAVLHHHGYRNYRGLMDQAVKYLSPQAKLLITGASAGAFGASALASDVTSYFPDCHDVTCCPDSSLLLYDQWQAVAQNVWQAEERIWQSLHSPDICLDWMRNLYAEKGNNIKYLYTCSIRDALLAQYQHYIDYDTLELTREQCLQFEKDLKGMIDVLKAEIPGIGLFLTDSPAAGIDQEIPGTQHTRILDFNFPLSVIQGISLRDWIWSGVNGNIYDVGLELLNMEES</sequence>
<accession>A0ABW8HQT1</accession>